<protein>
    <submittedName>
        <fullName evidence="3">Late embryogenesis abundant</fullName>
    </submittedName>
</protein>
<dbReference type="PANTHER" id="PTHR47372:SF55">
    <property type="entry name" value="EMBRYONIC PROTEIN DC-8"/>
    <property type="match status" value="1"/>
</dbReference>
<name>A0A2S1WLW7_9POAL</name>
<reference evidence="3" key="1">
    <citation type="submission" date="2018-02" db="EMBL/GenBank/DDBJ databases">
        <title>Insights into the development of Late Embryogenesis Abundant (LEA) gene family in Cleistogenes songorica, a xerophyte desert plant.</title>
        <authorList>
            <person name="Muvunyi B.P."/>
            <person name="Zhang J."/>
            <person name="Wang Y."/>
        </authorList>
    </citation>
    <scope>NUCLEOTIDE SEQUENCE</scope>
</reference>
<gene>
    <name evidence="3" type="primary">Lea5</name>
</gene>
<comment type="similarity">
    <text evidence="1">Belongs to the LEA type 4 family.</text>
</comment>
<feature type="compositionally biased region" description="Basic and acidic residues" evidence="2">
    <location>
        <begin position="1"/>
        <end position="54"/>
    </location>
</feature>
<evidence type="ECO:0000313" key="3">
    <source>
        <dbReference type="EMBL" id="AWJ68110.1"/>
    </source>
</evidence>
<feature type="compositionally biased region" description="Polar residues" evidence="2">
    <location>
        <begin position="126"/>
        <end position="136"/>
    </location>
</feature>
<feature type="compositionally biased region" description="Basic and acidic residues" evidence="2">
    <location>
        <begin position="137"/>
        <end position="165"/>
    </location>
</feature>
<feature type="region of interest" description="Disordered" evidence="2">
    <location>
        <begin position="1"/>
        <end position="75"/>
    </location>
</feature>
<dbReference type="AlphaFoldDB" id="A0A2S1WLW7"/>
<feature type="compositionally biased region" description="Basic and acidic residues" evidence="2">
    <location>
        <begin position="186"/>
        <end position="199"/>
    </location>
</feature>
<dbReference type="Gene3D" id="6.10.140.1430">
    <property type="match status" value="1"/>
</dbReference>
<sequence length="332" mass="34970">MASRQDRREASAEAHSRRAAEELKRARDERVAQAEVDARTAADEIARARSDRAEGALSGAHATDYSRGGGGGILEGAKNFMSAVGRTFGGATDVAADKTSQTARATGDKLGEYRDYTADKARETNDSVAQKTNETAEATRNKLGEYKDAAVEKASETADATKNKLGEGTAQDARDRSRATAQSAADKARDTAATHEADRSQGPGLLGALGNVTGAIKDKLTLGGGHDVRLGGEDERAFPHSLYGASSKCLCSSALLLKESAASFRAMCLCDLLVIGVAGRMMGTCKVVLIFVCADLCAEIRQRVTCNSASAARVGFGEQRPWQPAPSPRRQA</sequence>
<evidence type="ECO:0000256" key="2">
    <source>
        <dbReference type="SAM" id="MobiDB-lite"/>
    </source>
</evidence>
<proteinExistence type="inferred from homology"/>
<evidence type="ECO:0000256" key="1">
    <source>
        <dbReference type="ARBA" id="ARBA00010753"/>
    </source>
</evidence>
<accession>A0A2S1WLW7</accession>
<dbReference type="PANTHER" id="PTHR47372">
    <property type="entry name" value="DAUER UP-REGULATED-RELATED"/>
    <property type="match status" value="1"/>
</dbReference>
<dbReference type="EMBL" id="MG976936">
    <property type="protein sequence ID" value="AWJ68110.1"/>
    <property type="molecule type" value="Genomic_DNA"/>
</dbReference>
<organism evidence="3">
    <name type="scientific">Cleistogenes songorica</name>
    <dbReference type="NCBI Taxonomy" id="121774"/>
    <lineage>
        <taxon>Eukaryota</taxon>
        <taxon>Viridiplantae</taxon>
        <taxon>Streptophyta</taxon>
        <taxon>Embryophyta</taxon>
        <taxon>Tracheophyta</taxon>
        <taxon>Spermatophyta</taxon>
        <taxon>Magnoliopsida</taxon>
        <taxon>Liliopsida</taxon>
        <taxon>Poales</taxon>
        <taxon>Poaceae</taxon>
        <taxon>PACMAD clade</taxon>
        <taxon>Chloridoideae</taxon>
        <taxon>Cynodonteae</taxon>
        <taxon>Orininae</taxon>
        <taxon>Cleistogenes</taxon>
    </lineage>
</organism>
<feature type="region of interest" description="Disordered" evidence="2">
    <location>
        <begin position="118"/>
        <end position="206"/>
    </location>
</feature>